<evidence type="ECO:0000313" key="2">
    <source>
        <dbReference type="Proteomes" id="UP000037035"/>
    </source>
</evidence>
<keyword evidence="2" id="KW-1185">Reference proteome</keyword>
<dbReference type="EMBL" id="LAVV01006600">
    <property type="protein sequence ID" value="KNZ59192.1"/>
    <property type="molecule type" value="Genomic_DNA"/>
</dbReference>
<name>A0A0L6VF36_9BASI</name>
<dbReference type="AlphaFoldDB" id="A0A0L6VF36"/>
<evidence type="ECO:0000313" key="1">
    <source>
        <dbReference type="EMBL" id="KNZ59192.1"/>
    </source>
</evidence>
<comment type="caution">
    <text evidence="1">The sequence shown here is derived from an EMBL/GenBank/DDBJ whole genome shotgun (WGS) entry which is preliminary data.</text>
</comment>
<sequence length="112" mass="12808">MASLPASRQISEICIILHLKAQVSLWCQSRKIANFLPHYSQTIAKHLRIDPQIEKHICYPICFTLYKHEEAPTTCLYHKSVEKASSSTGKIYYTLNLKLFPTVSTTNHHPLA</sequence>
<accession>A0A0L6VF36</accession>
<dbReference type="VEuPathDB" id="FungiDB:VP01_1787g1"/>
<proteinExistence type="predicted"/>
<protein>
    <submittedName>
        <fullName evidence="1">Uncharacterized protein</fullName>
    </submittedName>
</protein>
<gene>
    <name evidence="1" type="ORF">VP01_1787g1</name>
</gene>
<organism evidence="1 2">
    <name type="scientific">Puccinia sorghi</name>
    <dbReference type="NCBI Taxonomy" id="27349"/>
    <lineage>
        <taxon>Eukaryota</taxon>
        <taxon>Fungi</taxon>
        <taxon>Dikarya</taxon>
        <taxon>Basidiomycota</taxon>
        <taxon>Pucciniomycotina</taxon>
        <taxon>Pucciniomycetes</taxon>
        <taxon>Pucciniales</taxon>
        <taxon>Pucciniaceae</taxon>
        <taxon>Puccinia</taxon>
    </lineage>
</organism>
<reference evidence="1 2" key="1">
    <citation type="submission" date="2015-08" db="EMBL/GenBank/DDBJ databases">
        <title>Next Generation Sequencing and Analysis of the Genome of Puccinia sorghi L Schw, the Causal Agent of Maize Common Rust.</title>
        <authorList>
            <person name="Rochi L."/>
            <person name="Burguener G."/>
            <person name="Darino M."/>
            <person name="Turjanski A."/>
            <person name="Kreff E."/>
            <person name="Dieguez M.J."/>
            <person name="Sacco F."/>
        </authorList>
    </citation>
    <scope>NUCLEOTIDE SEQUENCE [LARGE SCALE GENOMIC DNA]</scope>
    <source>
        <strain evidence="1 2">RO10H11247</strain>
    </source>
</reference>
<dbReference type="Proteomes" id="UP000037035">
    <property type="component" value="Unassembled WGS sequence"/>
</dbReference>